<gene>
    <name evidence="2" type="ORF">PEVE_00028339</name>
</gene>
<sequence length="70" mass="7887">MAAVSGQRLANLTKGTLTKIRIDQSFDHFYANVARKSEGLLGEPTLPRKRHTPARLKFPEPEKKLIQEVS</sequence>
<dbReference type="Proteomes" id="UP001159427">
    <property type="component" value="Unassembled WGS sequence"/>
</dbReference>
<organism evidence="2 3">
    <name type="scientific">Porites evermanni</name>
    <dbReference type="NCBI Taxonomy" id="104178"/>
    <lineage>
        <taxon>Eukaryota</taxon>
        <taxon>Metazoa</taxon>
        <taxon>Cnidaria</taxon>
        <taxon>Anthozoa</taxon>
        <taxon>Hexacorallia</taxon>
        <taxon>Scleractinia</taxon>
        <taxon>Fungiina</taxon>
        <taxon>Poritidae</taxon>
        <taxon>Porites</taxon>
    </lineage>
</organism>
<reference evidence="2 3" key="1">
    <citation type="submission" date="2022-05" db="EMBL/GenBank/DDBJ databases">
        <authorList>
            <consortium name="Genoscope - CEA"/>
            <person name="William W."/>
        </authorList>
    </citation>
    <scope>NUCLEOTIDE SEQUENCE [LARGE SCALE GENOMIC DNA]</scope>
</reference>
<proteinExistence type="predicted"/>
<evidence type="ECO:0000256" key="1">
    <source>
        <dbReference type="SAM" id="MobiDB-lite"/>
    </source>
</evidence>
<feature type="region of interest" description="Disordered" evidence="1">
    <location>
        <begin position="42"/>
        <end position="70"/>
    </location>
</feature>
<accession>A0ABN8SVP3</accession>
<comment type="caution">
    <text evidence="2">The sequence shown here is derived from an EMBL/GenBank/DDBJ whole genome shotgun (WGS) entry which is preliminary data.</text>
</comment>
<feature type="compositionally biased region" description="Basic and acidic residues" evidence="1">
    <location>
        <begin position="57"/>
        <end position="70"/>
    </location>
</feature>
<dbReference type="EMBL" id="CALNXI010003929">
    <property type="protein sequence ID" value="CAH3194669.1"/>
    <property type="molecule type" value="Genomic_DNA"/>
</dbReference>
<evidence type="ECO:0000313" key="3">
    <source>
        <dbReference type="Proteomes" id="UP001159427"/>
    </source>
</evidence>
<name>A0ABN8SVP3_9CNID</name>
<protein>
    <submittedName>
        <fullName evidence="2">Uncharacterized protein</fullName>
    </submittedName>
</protein>
<evidence type="ECO:0000313" key="2">
    <source>
        <dbReference type="EMBL" id="CAH3194669.1"/>
    </source>
</evidence>
<keyword evidence="3" id="KW-1185">Reference proteome</keyword>